<sequence length="537" mass="61516">MSKAYNRVEWDFTAGYGSVRLFRSLGPTEAWVRRIKAYVTTVSFSFLTNGKVYGSVVPTRGLRQGNTLPPYLYLLVTEGLSSLIQKVVSRKVYKVAERGKWFRTFSSLTIACCFQSLVHVTVGLFGDFLRCTLERRDNKLTMINQPCALVKRLPKALIKEIHGLCCKFRWGSMEADQKIHWASWENLCKSKEESGMGFRDLNAFNQVLLAKQSWRLEKNPDSLAARRSLCWGCELFELGSRWQVGSGSSISIYDDRWVLWPHSFKVITTRRRVGLESVCQLKTESGGWNVPLLQEVFLDANVLAIMSIPVSDLCHNDSLCWHFTIDGECTVKSGYKVRMALSDKRPSSSGHQSVESWWNSVWRLSVPPKVKIILWSACKNWIPTRVNLAQRKIPVDDICPICNRCQETTMHALWSCPSLKEVRKSCGFMKGIRCDDSVDFKVFLAFCKHKLQGDELPLFLIILWLLWFIRNQKIHGTSEPPGSNVYVWCYDFLSRFRAANFVDNGSSFQEVIHDVKWQPPNDGFFKVNCDASIHVVL</sequence>
<comment type="caution">
    <text evidence="2">The sequence shown here is derived from an EMBL/GenBank/DDBJ whole genome shotgun (WGS) entry which is preliminary data.</text>
</comment>
<evidence type="ECO:0000313" key="2">
    <source>
        <dbReference type="EMBL" id="KAK3230847.1"/>
    </source>
</evidence>
<feature type="domain" description="Reverse transcriptase zinc-binding" evidence="1">
    <location>
        <begin position="351"/>
        <end position="421"/>
    </location>
</feature>
<name>A0AAE0B7M8_9ROSI</name>
<organism evidence="2 3">
    <name type="scientific">Dipteronia sinensis</name>
    <dbReference type="NCBI Taxonomy" id="43782"/>
    <lineage>
        <taxon>Eukaryota</taxon>
        <taxon>Viridiplantae</taxon>
        <taxon>Streptophyta</taxon>
        <taxon>Embryophyta</taxon>
        <taxon>Tracheophyta</taxon>
        <taxon>Spermatophyta</taxon>
        <taxon>Magnoliopsida</taxon>
        <taxon>eudicotyledons</taxon>
        <taxon>Gunneridae</taxon>
        <taxon>Pentapetalae</taxon>
        <taxon>rosids</taxon>
        <taxon>malvids</taxon>
        <taxon>Sapindales</taxon>
        <taxon>Sapindaceae</taxon>
        <taxon>Hippocastanoideae</taxon>
        <taxon>Acereae</taxon>
        <taxon>Dipteronia</taxon>
    </lineage>
</organism>
<dbReference type="Pfam" id="PF13966">
    <property type="entry name" value="zf-RVT"/>
    <property type="match status" value="1"/>
</dbReference>
<accession>A0AAE0B7M8</accession>
<dbReference type="AlphaFoldDB" id="A0AAE0B7M8"/>
<dbReference type="PANTHER" id="PTHR33116:SF86">
    <property type="entry name" value="REVERSE TRANSCRIPTASE DOMAIN-CONTAINING PROTEIN"/>
    <property type="match status" value="1"/>
</dbReference>
<protein>
    <recommendedName>
        <fullName evidence="1">Reverse transcriptase zinc-binding domain-containing protein</fullName>
    </recommendedName>
</protein>
<dbReference type="PANTHER" id="PTHR33116">
    <property type="entry name" value="REVERSE TRANSCRIPTASE ZINC-BINDING DOMAIN-CONTAINING PROTEIN-RELATED-RELATED"/>
    <property type="match status" value="1"/>
</dbReference>
<evidence type="ECO:0000259" key="1">
    <source>
        <dbReference type="Pfam" id="PF13966"/>
    </source>
</evidence>
<keyword evidence="3" id="KW-1185">Reference proteome</keyword>
<gene>
    <name evidence="2" type="ORF">Dsin_002728</name>
</gene>
<reference evidence="2" key="1">
    <citation type="journal article" date="2023" name="Plant J.">
        <title>Genome sequences and population genomics provide insights into the demographic history, inbreeding, and mutation load of two 'living fossil' tree species of Dipteronia.</title>
        <authorList>
            <person name="Feng Y."/>
            <person name="Comes H.P."/>
            <person name="Chen J."/>
            <person name="Zhu S."/>
            <person name="Lu R."/>
            <person name="Zhang X."/>
            <person name="Li P."/>
            <person name="Qiu J."/>
            <person name="Olsen K.M."/>
            <person name="Qiu Y."/>
        </authorList>
    </citation>
    <scope>NUCLEOTIDE SEQUENCE</scope>
    <source>
        <strain evidence="2">NBL</strain>
    </source>
</reference>
<dbReference type="InterPro" id="IPR026960">
    <property type="entry name" value="RVT-Znf"/>
</dbReference>
<evidence type="ECO:0000313" key="3">
    <source>
        <dbReference type="Proteomes" id="UP001281410"/>
    </source>
</evidence>
<dbReference type="Proteomes" id="UP001281410">
    <property type="component" value="Unassembled WGS sequence"/>
</dbReference>
<proteinExistence type="predicted"/>
<dbReference type="EMBL" id="JANJYJ010000001">
    <property type="protein sequence ID" value="KAK3230847.1"/>
    <property type="molecule type" value="Genomic_DNA"/>
</dbReference>